<dbReference type="RefSeq" id="WP_218591529.1">
    <property type="nucleotide sequence ID" value="NZ_JADQDE010000098.1"/>
</dbReference>
<dbReference type="EMBL" id="JADQDF010000001">
    <property type="protein sequence ID" value="MBW0129519.1"/>
    <property type="molecule type" value="Genomic_DNA"/>
</dbReference>
<evidence type="ECO:0000313" key="2">
    <source>
        <dbReference type="Proteomes" id="UP000694300"/>
    </source>
</evidence>
<gene>
    <name evidence="1" type="ORF">I4I82_17800</name>
</gene>
<accession>A0ABS6UB98</accession>
<comment type="caution">
    <text evidence="1">The sequence shown here is derived from an EMBL/GenBank/DDBJ whole genome shotgun (WGS) entry which is preliminary data.</text>
</comment>
<proteinExistence type="predicted"/>
<reference evidence="1 2" key="1">
    <citation type="submission" date="2020-11" db="EMBL/GenBank/DDBJ databases">
        <title>Pseudonocardia abyssalis sp. nov. and Pseudonocardia oceani sp. nov., description and phylogenomic analysis of two novel actinomycetes isolated from the deep Southern Ocean.</title>
        <authorList>
            <person name="Parra J."/>
        </authorList>
    </citation>
    <scope>NUCLEOTIDE SEQUENCE [LARGE SCALE GENOMIC DNA]</scope>
    <source>
        <strain evidence="2">KRD185</strain>
    </source>
</reference>
<evidence type="ECO:0000313" key="1">
    <source>
        <dbReference type="EMBL" id="MBW0129519.1"/>
    </source>
</evidence>
<protein>
    <submittedName>
        <fullName evidence="1">Uncharacterized protein</fullName>
    </submittedName>
</protein>
<sequence>MFLERWEGGCPVVRGATGTWPLALPAVRMASSHATYAQGQAARLAACSEELMSEGELRVRVAAAGRELPWAPPVGDVEAYRAWYARTADIRAAAERADAELKSRGIDLAAEPKVTAVEWLDAHRDGQHTD</sequence>
<name>A0ABS6UB98_9PSEU</name>
<keyword evidence="2" id="KW-1185">Reference proteome</keyword>
<organism evidence="1 2">
    <name type="scientific">Pseudonocardia oceani</name>
    <dbReference type="NCBI Taxonomy" id="2792013"/>
    <lineage>
        <taxon>Bacteria</taxon>
        <taxon>Bacillati</taxon>
        <taxon>Actinomycetota</taxon>
        <taxon>Actinomycetes</taxon>
        <taxon>Pseudonocardiales</taxon>
        <taxon>Pseudonocardiaceae</taxon>
        <taxon>Pseudonocardia</taxon>
    </lineage>
</organism>
<dbReference type="Proteomes" id="UP000694300">
    <property type="component" value="Unassembled WGS sequence"/>
</dbReference>